<keyword evidence="2" id="KW-1185">Reference proteome</keyword>
<comment type="caution">
    <text evidence="1">The sequence shown here is derived from an EMBL/GenBank/DDBJ whole genome shotgun (WGS) entry which is preliminary data.</text>
</comment>
<dbReference type="EMBL" id="JASBWT010000004">
    <property type="protein sequence ID" value="KAJ9105415.1"/>
    <property type="molecule type" value="Genomic_DNA"/>
</dbReference>
<dbReference type="Proteomes" id="UP001227268">
    <property type="component" value="Unassembled WGS sequence"/>
</dbReference>
<evidence type="ECO:0000313" key="2">
    <source>
        <dbReference type="Proteomes" id="UP001227268"/>
    </source>
</evidence>
<gene>
    <name evidence="1" type="ORF">QFC21_001786</name>
</gene>
<accession>A0ACC2W104</accession>
<name>A0ACC2W104_9TREE</name>
<organism evidence="1 2">
    <name type="scientific">Naganishia friedmannii</name>
    <dbReference type="NCBI Taxonomy" id="89922"/>
    <lineage>
        <taxon>Eukaryota</taxon>
        <taxon>Fungi</taxon>
        <taxon>Dikarya</taxon>
        <taxon>Basidiomycota</taxon>
        <taxon>Agaricomycotina</taxon>
        <taxon>Tremellomycetes</taxon>
        <taxon>Filobasidiales</taxon>
        <taxon>Filobasidiaceae</taxon>
        <taxon>Naganishia</taxon>
    </lineage>
</organism>
<reference evidence="1" key="1">
    <citation type="submission" date="2023-04" db="EMBL/GenBank/DDBJ databases">
        <title>Draft Genome sequencing of Naganishia species isolated from polar environments using Oxford Nanopore Technology.</title>
        <authorList>
            <person name="Leo P."/>
            <person name="Venkateswaran K."/>
        </authorList>
    </citation>
    <scope>NUCLEOTIDE SEQUENCE</scope>
    <source>
        <strain evidence="1">MNA-CCFEE 5423</strain>
    </source>
</reference>
<proteinExistence type="predicted"/>
<sequence>MIAKTLLLLLSAQLGLAKLDFPINRLVISDPPPVGSTSSSAGSGEGGHGPSEGLNLGAIDTDVDELELVLTDQKIWFTINVTFGNGLEGEDEDRRAARTHTLVLDSGSQDLWIMESGCTSQNCGWNETLGPPAGYTHLPSGENNFIPWKREYYGTASAGQTNVSGFDVNDTISLGGPEDAVDMTFSVANIVQGLPVGNTFQGIFPIGPARYGITNDSSADSDPKKGPLRMLRKAGVISNEDIGFSLSPAKPSLTIGGINEAFTYDSLGMANVTSTRFTKYVVPVDSIMVAGRSVASNTTNQYLEAWIDTGHRVASSPPHHRAMLMLQLLSGARPLFWTTAASYKGTPAVSPPQRENKDEQPVQGPTHRWGEVPEKTEALTMPEETSASSSTNYASEPSATANEELVVGSSTDGPTQAPDQPTMTTSWSLMMISTHTPNIAGRYTWDVTAMTSTWVPVEVAVTPTVTSGPWETAPTSFENPEMKAWESNPAQTGVQKEDSASPSESWLAEQSAESNTGDNPTSEHPEEGAANQDTTACRGLLSRRAQLESFRKLVPSSAGLDLSRKAHTKGNLPSPPVATTAATSKPTSAYAEQPIKLKKILYDEKKQQMTKISHSGKEDGKDAPVDSASAIRQLNNLDLSATNLSSPSSTLRSRQKSSNPKPKPTEKDLMDLAQKLDMRIPEELKHLYVDALSSIHDAAETTMQEEDYYPRPDRELYPRTNIHFADEDELRRGWAWKGDVVKNYSVAKARLKEDDSTAVDGSSSNKQEISGKGQDGKVKEPPAVISKDADEDVTGPHQTSRLPRSDVDADPSSLHPTANKATAPIDKKKSSSGGEDGKAIDGQRKAEGQGEKLLLEGKTVVLKDMIMLADVPCLFGSETGGEYVSEMDATCVTRILDSGGHIKGKANCESWAIHWTSSSAPKAIIENPVAKGFSAGGSSSGCAALVGSGEIDMAIGGDQSGSIRVPAAHSGIVGMRPTYGLVPTTGVISIEAEKDIIGPMTRSVYENALLLEAIAGPDWIDLRQADRPMPNPLPKYSSLLLKARERIDKEGLKGVKIGLLKEGFSAIGKDMNIETVVRQAADKFKEMGATVVEVSCPSHFGLSQANTIVTTVGATGAMHGRAIGTKQLKLGGFWEGILPFNQERYSQLDHILKLEIISAEYVSRYFPTAYDRAMNLLRKMSGEVDAVLDEVDVLLMPTCVQPPPRNIKKEAGIEQLIEAGSSSSVNTNPFSATGHPSMNVPVGWSPPAEEDVHQDSDRDIRLPVGMLMVGAKYDEMTLLKLGDAWERRFGGYPIIEKGIGCTDHRQ</sequence>
<protein>
    <submittedName>
        <fullName evidence="1">Uncharacterized protein</fullName>
    </submittedName>
</protein>
<evidence type="ECO:0000313" key="1">
    <source>
        <dbReference type="EMBL" id="KAJ9105415.1"/>
    </source>
</evidence>